<evidence type="ECO:0000313" key="1">
    <source>
        <dbReference type="EMBL" id="MDT7832325.1"/>
    </source>
</evidence>
<dbReference type="SUPFAM" id="SSF54427">
    <property type="entry name" value="NTF2-like"/>
    <property type="match status" value="1"/>
</dbReference>
<keyword evidence="2" id="KW-1185">Reference proteome</keyword>
<name>A0ABU3LF13_9FLAO</name>
<dbReference type="InterPro" id="IPR032710">
    <property type="entry name" value="NTF2-like_dom_sf"/>
</dbReference>
<protein>
    <submittedName>
        <fullName evidence="1">Nuclear transport factor 2 family protein</fullName>
    </submittedName>
</protein>
<dbReference type="InterPro" id="IPR039437">
    <property type="entry name" value="FrzH/put_lumazine-bd"/>
</dbReference>
<gene>
    <name evidence="1" type="ORF">RQM59_08035</name>
</gene>
<accession>A0ABU3LF13</accession>
<dbReference type="Proteomes" id="UP001257277">
    <property type="component" value="Unassembled WGS sequence"/>
</dbReference>
<organism evidence="1 2">
    <name type="scientific">Asprobacillus argus</name>
    <dbReference type="NCBI Taxonomy" id="3076534"/>
    <lineage>
        <taxon>Bacteria</taxon>
        <taxon>Pseudomonadati</taxon>
        <taxon>Bacteroidota</taxon>
        <taxon>Flavobacteriia</taxon>
        <taxon>Flavobacteriales</taxon>
        <taxon>Flavobacteriaceae</taxon>
        <taxon>Asprobacillus</taxon>
    </lineage>
</organism>
<dbReference type="Gene3D" id="3.10.450.50">
    <property type="match status" value="1"/>
</dbReference>
<dbReference type="RefSeq" id="WP_349241585.1">
    <property type="nucleotide sequence ID" value="NZ_JAVTTO010000003.1"/>
</dbReference>
<sequence length="142" mass="16607">MKKSILTFLLLFCFYMYSYGQDKTKIERAALDYIEGFYVGDTTKIKRSIHKDLSKIGYGRRSKGYKEHIMTYEKALNFSRDVAKNPQYAAPKGAVKKIEILDAQDKIACVKLTVYWGIDYLLMVKHDDKWMITKVVWQAVEK</sequence>
<reference evidence="1 2" key="1">
    <citation type="submission" date="2023-09" db="EMBL/GenBank/DDBJ databases">
        <title>Novel taxa isolated from Blanes Bay.</title>
        <authorList>
            <person name="Rey-Velasco X."/>
            <person name="Lucena T."/>
        </authorList>
    </citation>
    <scope>NUCLEOTIDE SEQUENCE [LARGE SCALE GENOMIC DNA]</scope>
    <source>
        <strain evidence="1 2">S356</strain>
    </source>
</reference>
<comment type="caution">
    <text evidence="1">The sequence shown here is derived from an EMBL/GenBank/DDBJ whole genome shotgun (WGS) entry which is preliminary data.</text>
</comment>
<dbReference type="EMBL" id="JAVTTO010000003">
    <property type="protein sequence ID" value="MDT7832325.1"/>
    <property type="molecule type" value="Genomic_DNA"/>
</dbReference>
<proteinExistence type="predicted"/>
<dbReference type="Pfam" id="PF12893">
    <property type="entry name" value="Lumazine_bd_2"/>
    <property type="match status" value="1"/>
</dbReference>
<evidence type="ECO:0000313" key="2">
    <source>
        <dbReference type="Proteomes" id="UP001257277"/>
    </source>
</evidence>